<evidence type="ECO:0000313" key="2">
    <source>
        <dbReference type="Proteomes" id="UP001060085"/>
    </source>
</evidence>
<evidence type="ECO:0000313" key="1">
    <source>
        <dbReference type="EMBL" id="KAI5656950.1"/>
    </source>
</evidence>
<protein>
    <submittedName>
        <fullName evidence="1">Uncharacterized protein</fullName>
    </submittedName>
</protein>
<keyword evidence="2" id="KW-1185">Reference proteome</keyword>
<proteinExistence type="predicted"/>
<name>A0ACC0A7T4_CATRO</name>
<gene>
    <name evidence="1" type="ORF">M9H77_25743</name>
</gene>
<comment type="caution">
    <text evidence="1">The sequence shown here is derived from an EMBL/GenBank/DDBJ whole genome shotgun (WGS) entry which is preliminary data.</text>
</comment>
<organism evidence="1 2">
    <name type="scientific">Catharanthus roseus</name>
    <name type="common">Madagascar periwinkle</name>
    <name type="synonym">Vinca rosea</name>
    <dbReference type="NCBI Taxonomy" id="4058"/>
    <lineage>
        <taxon>Eukaryota</taxon>
        <taxon>Viridiplantae</taxon>
        <taxon>Streptophyta</taxon>
        <taxon>Embryophyta</taxon>
        <taxon>Tracheophyta</taxon>
        <taxon>Spermatophyta</taxon>
        <taxon>Magnoliopsida</taxon>
        <taxon>eudicotyledons</taxon>
        <taxon>Gunneridae</taxon>
        <taxon>Pentapetalae</taxon>
        <taxon>asterids</taxon>
        <taxon>lamiids</taxon>
        <taxon>Gentianales</taxon>
        <taxon>Apocynaceae</taxon>
        <taxon>Rauvolfioideae</taxon>
        <taxon>Vinceae</taxon>
        <taxon>Catharanthinae</taxon>
        <taxon>Catharanthus</taxon>
    </lineage>
</organism>
<reference evidence="2" key="1">
    <citation type="journal article" date="2023" name="Nat. Plants">
        <title>Single-cell RNA sequencing provides a high-resolution roadmap for understanding the multicellular compartmentation of specialized metabolism.</title>
        <authorList>
            <person name="Sun S."/>
            <person name="Shen X."/>
            <person name="Li Y."/>
            <person name="Li Y."/>
            <person name="Wang S."/>
            <person name="Li R."/>
            <person name="Zhang H."/>
            <person name="Shen G."/>
            <person name="Guo B."/>
            <person name="Wei J."/>
            <person name="Xu J."/>
            <person name="St-Pierre B."/>
            <person name="Chen S."/>
            <person name="Sun C."/>
        </authorList>
    </citation>
    <scope>NUCLEOTIDE SEQUENCE [LARGE SCALE GENOMIC DNA]</scope>
</reference>
<sequence>MITEAQFPVYEVLIQLLSTPTNLDIQDVMEGIMIKSYLWKIKFGGSNRWLKKSDSLWDFIETCELVNLGFSKQAFTWKGLIVVFVIPHGTLNLKKAWVHHVPRVHSDHYPLLINCDDSLYKYVGPKPFHFLSAWLEHPEFSLFVETTWLSDIDKLDHAINNFTQRVCKWNRELFGNIFKQRKQCLARLKGVHIHLFSHRNPHLLALESNLIVDYIEILNQEERFLYQKSRVNCSKWERATQSIFTLQI</sequence>
<dbReference type="EMBL" id="CM044706">
    <property type="protein sequence ID" value="KAI5656950.1"/>
    <property type="molecule type" value="Genomic_DNA"/>
</dbReference>
<dbReference type="Proteomes" id="UP001060085">
    <property type="component" value="Linkage Group LG06"/>
</dbReference>
<accession>A0ACC0A7T4</accession>